<dbReference type="EMBL" id="VGIR01000076">
    <property type="protein sequence ID" value="MBM3332320.1"/>
    <property type="molecule type" value="Genomic_DNA"/>
</dbReference>
<feature type="domain" description="Secretion system C-terminal sorting" evidence="1">
    <location>
        <begin position="670"/>
        <end position="740"/>
    </location>
</feature>
<dbReference type="Pfam" id="PF08309">
    <property type="entry name" value="LVIVD"/>
    <property type="match status" value="5"/>
</dbReference>
<dbReference type="NCBIfam" id="TIGR04183">
    <property type="entry name" value="Por_Secre_tail"/>
    <property type="match status" value="1"/>
</dbReference>
<organism evidence="2 3">
    <name type="scientific">candidate division WOR-3 bacterium</name>
    <dbReference type="NCBI Taxonomy" id="2052148"/>
    <lineage>
        <taxon>Bacteria</taxon>
        <taxon>Bacteria division WOR-3</taxon>
    </lineage>
</organism>
<sequence length="743" mass="79579">MKRTICLLLGLGLAVVAVAGQPLMRERAVMDSLRAVNPRFRATWLRDRGLQTAGCATTDSEGLRVVGRWSFGPSYDVDCRMTPAETLIVLGRGSGVSLLRFSRSDSAEFQLLSDINSAGLISRVRLADTLLLVGTGAGVETYSTSDARSPNLLSTLLTPLNDFAIRESLLYVMGYDDSFKIYSMADPDNPRRLGACRDSGGPVSLAGNTAFVGDRWGLYAIDVSNPANPHRVGSWGTFIISVVARGNICCVTEYDPDSVLFYLLDVTDPAGMYPLSSLRGAGGDALHMDGQYVYTAGGYGFQILDISDSLNAEIVGSCPLSVYKDGVWGKAGCDRAFVANEINGLAVMDDGDISHPLIDTTLLGAGSALDLEVRGSRCYVADEGGGMKLLDVADPTTPHTLGELDTIGGAEGCYSVVATDSFAFMGWFNTPFFRVADISEPTRPAFVGSCDPFEFAQDIVLRDTLAFCAENYKFEVVNVARPRAPVVVGTCGLPDHTYEMDMKDTLAFVANGIAGLQIVNVARPDFPVIVGSIAFPNPAVGVAVRDSFAYVGANHLRVVNVARPSAPFIVDSVLLTVYGRTVAAADTMLYVGTCLGYAGDLRAFSIADPASPRLVGFYGTPIGVNRVVYATPYVYAACSDAGIVLVETTATGVLEPEAERWSEPAMGVEPNPARDFVKVRLSELPAGGISLHLFDVTGREVLDQAIREEVHGITLDLTDLRPGLYFVRVETRKGVRENKLVKM</sequence>
<dbReference type="Proteomes" id="UP000779900">
    <property type="component" value="Unassembled WGS sequence"/>
</dbReference>
<proteinExistence type="predicted"/>
<accession>A0A937XJM6</accession>
<evidence type="ECO:0000313" key="3">
    <source>
        <dbReference type="Proteomes" id="UP000779900"/>
    </source>
</evidence>
<dbReference type="Pfam" id="PF18962">
    <property type="entry name" value="Por_Secre_tail"/>
    <property type="match status" value="1"/>
</dbReference>
<comment type="caution">
    <text evidence="2">The sequence shown here is derived from an EMBL/GenBank/DDBJ whole genome shotgun (WGS) entry which is preliminary data.</text>
</comment>
<name>A0A937XJM6_UNCW3</name>
<dbReference type="InterPro" id="IPR026444">
    <property type="entry name" value="Secre_tail"/>
</dbReference>
<dbReference type="SUPFAM" id="SSF69322">
    <property type="entry name" value="Tricorn protease domain 2"/>
    <property type="match status" value="1"/>
</dbReference>
<dbReference type="InterPro" id="IPR013211">
    <property type="entry name" value="LVIVD"/>
</dbReference>
<evidence type="ECO:0000313" key="2">
    <source>
        <dbReference type="EMBL" id="MBM3332320.1"/>
    </source>
</evidence>
<reference evidence="2" key="1">
    <citation type="submission" date="2019-03" db="EMBL/GenBank/DDBJ databases">
        <title>Lake Tanganyika Metagenome-Assembled Genomes (MAGs).</title>
        <authorList>
            <person name="Tran P."/>
        </authorList>
    </citation>
    <scope>NUCLEOTIDE SEQUENCE</scope>
    <source>
        <strain evidence="2">K_DeepCast_150m_m2_040</strain>
    </source>
</reference>
<dbReference type="AlphaFoldDB" id="A0A937XJM6"/>
<protein>
    <submittedName>
        <fullName evidence="2">T9SS type A sorting domain-containing protein</fullName>
    </submittedName>
</protein>
<evidence type="ECO:0000259" key="1">
    <source>
        <dbReference type="Pfam" id="PF18962"/>
    </source>
</evidence>
<gene>
    <name evidence="2" type="ORF">FJY68_10830</name>
</gene>